<dbReference type="GO" id="GO:0050660">
    <property type="term" value="F:flavin adenine dinucleotide binding"/>
    <property type="evidence" value="ECO:0007669"/>
    <property type="project" value="InterPro"/>
</dbReference>
<comment type="caution">
    <text evidence="6">The sequence shown here is derived from an EMBL/GenBank/DDBJ whole genome shotgun (WGS) entry which is preliminary data.</text>
</comment>
<evidence type="ECO:0000256" key="5">
    <source>
        <dbReference type="ARBA" id="ARBA00023002"/>
    </source>
</evidence>
<sequence length="447" mass="48775">MNLTKQFADLQEMCSAGGNATGIEALVIGGGTSGIATAISLLKAGVRPVIIEQAGSFGGIWSLDRHMACYKGLVQNTAPNLTLLDASTTDRKNHYTYHEYASLIEDLYDKYQLDSLTFFNTRVSQCKRCDDSFSVEVVKTGSDKGEAGTDSLSLDVEHVIYAGGLYHKPYVPELPGLDSYRGEVYHSSDIDDFERFSDKHVLIVGLGNTGGDYANMVSEVAASTTVSVRGDTWVVPKSFQGLPIDEYIQTVCAKHEDYASQLVDNLYGEAVIKIGAPQTLDFTKARITVNSDIIGKYHRGLIHIVDEITDVQESTLCFSNGDSQSFDAIIFCTGYEMSLPVIDDVSFDEGLVANIASKQVRNLWFIGCPAVWGGSPPVAEAQGRLAAHAIANKIDIEQLESLVSTAPSYEHGEQLTSMGFQVVEFTGYINFVDYICSVEVFKERVYG</sequence>
<dbReference type="SUPFAM" id="SSF51905">
    <property type="entry name" value="FAD/NAD(P)-binding domain"/>
    <property type="match status" value="1"/>
</dbReference>
<dbReference type="Proteomes" id="UP000036850">
    <property type="component" value="Unassembled WGS sequence"/>
</dbReference>
<name>A0A0L0ER29_9GAMM</name>
<reference evidence="7" key="1">
    <citation type="submission" date="2015-07" db="EMBL/GenBank/DDBJ databases">
        <title>Draft genome sequence of a Pseudoalteromonas rubra strain, OCN096, isolated from Kaneohe Bay, Oahu, Hawaii.</title>
        <authorList>
            <person name="Beurmann S."/>
            <person name="Ushijima B."/>
            <person name="Belcaid M."/>
            <person name="Callahan S.M."/>
            <person name="Aeby G.S."/>
        </authorList>
    </citation>
    <scope>NUCLEOTIDE SEQUENCE [LARGE SCALE GENOMIC DNA]</scope>
    <source>
        <strain evidence="7">OCN096</strain>
    </source>
</reference>
<protein>
    <recommendedName>
        <fullName evidence="8">Monooxygenase</fullName>
    </recommendedName>
</protein>
<evidence type="ECO:0000313" key="6">
    <source>
        <dbReference type="EMBL" id="KNC66830.1"/>
    </source>
</evidence>
<keyword evidence="4" id="KW-0521">NADP</keyword>
<dbReference type="InterPro" id="IPR000960">
    <property type="entry name" value="Flavin_mOase"/>
</dbReference>
<dbReference type="PANTHER" id="PTHR23023">
    <property type="entry name" value="DIMETHYLANILINE MONOOXYGENASE"/>
    <property type="match status" value="1"/>
</dbReference>
<evidence type="ECO:0000256" key="4">
    <source>
        <dbReference type="ARBA" id="ARBA00022857"/>
    </source>
</evidence>
<gene>
    <name evidence="6" type="ORF">AC626_14565</name>
</gene>
<evidence type="ECO:0000256" key="3">
    <source>
        <dbReference type="ARBA" id="ARBA00022827"/>
    </source>
</evidence>
<evidence type="ECO:0008006" key="8">
    <source>
        <dbReference type="Google" id="ProtNLM"/>
    </source>
</evidence>
<dbReference type="Pfam" id="PF00743">
    <property type="entry name" value="FMO-like"/>
    <property type="match status" value="1"/>
</dbReference>
<keyword evidence="2" id="KW-0285">Flavoprotein</keyword>
<organism evidence="6 7">
    <name type="scientific">Pseudoalteromonas rubra</name>
    <dbReference type="NCBI Taxonomy" id="43658"/>
    <lineage>
        <taxon>Bacteria</taxon>
        <taxon>Pseudomonadati</taxon>
        <taxon>Pseudomonadota</taxon>
        <taxon>Gammaproteobacteria</taxon>
        <taxon>Alteromonadales</taxon>
        <taxon>Pseudoalteromonadaceae</taxon>
        <taxon>Pseudoalteromonas</taxon>
    </lineage>
</organism>
<dbReference type="AlphaFoldDB" id="A0A0L0ER29"/>
<dbReference type="GO" id="GO:0004499">
    <property type="term" value="F:N,N-dimethylaniline monooxygenase activity"/>
    <property type="evidence" value="ECO:0007669"/>
    <property type="project" value="InterPro"/>
</dbReference>
<evidence type="ECO:0000256" key="1">
    <source>
        <dbReference type="ARBA" id="ARBA00009183"/>
    </source>
</evidence>
<proteinExistence type="inferred from homology"/>
<dbReference type="InterPro" id="IPR036188">
    <property type="entry name" value="FAD/NAD-bd_sf"/>
</dbReference>
<dbReference type="EMBL" id="LFZX01000114">
    <property type="protein sequence ID" value="KNC66830.1"/>
    <property type="molecule type" value="Genomic_DNA"/>
</dbReference>
<dbReference type="InterPro" id="IPR020946">
    <property type="entry name" value="Flavin_mOase-like"/>
</dbReference>
<dbReference type="InterPro" id="IPR050346">
    <property type="entry name" value="FMO-like"/>
</dbReference>
<dbReference type="OrthoDB" id="9790219at2"/>
<dbReference type="PIRSF" id="PIRSF000332">
    <property type="entry name" value="FMO"/>
    <property type="match status" value="1"/>
</dbReference>
<dbReference type="GO" id="GO:0050661">
    <property type="term" value="F:NADP binding"/>
    <property type="evidence" value="ECO:0007669"/>
    <property type="project" value="InterPro"/>
</dbReference>
<dbReference type="Gene3D" id="3.50.50.60">
    <property type="entry name" value="FAD/NAD(P)-binding domain"/>
    <property type="match status" value="1"/>
</dbReference>
<keyword evidence="3" id="KW-0274">FAD</keyword>
<evidence type="ECO:0000313" key="7">
    <source>
        <dbReference type="Proteomes" id="UP000036850"/>
    </source>
</evidence>
<keyword evidence="5" id="KW-0560">Oxidoreductase</keyword>
<evidence type="ECO:0000256" key="2">
    <source>
        <dbReference type="ARBA" id="ARBA00022630"/>
    </source>
</evidence>
<accession>A0A0L0ER29</accession>
<dbReference type="PATRIC" id="fig|43658.6.peg.1380"/>
<dbReference type="PRINTS" id="PR00370">
    <property type="entry name" value="FMOXYGENASE"/>
</dbReference>
<comment type="similarity">
    <text evidence="1">Belongs to the FMO family.</text>
</comment>